<accession>A0AAJ0U6V8</accession>
<evidence type="ECO:0000256" key="1">
    <source>
        <dbReference type="ARBA" id="ARBA00022729"/>
    </source>
</evidence>
<feature type="domain" description="Outer membrane protein beta-barrel" evidence="2">
    <location>
        <begin position="228"/>
        <end position="403"/>
    </location>
</feature>
<reference evidence="3" key="1">
    <citation type="submission" date="2017-08" db="EMBL/GenBank/DDBJ databases">
        <authorList>
            <person name="Imhoff J.F."/>
            <person name="Rahn T."/>
            <person name="Kuenzel S."/>
            <person name="Neulinger S.C."/>
        </authorList>
    </citation>
    <scope>NUCLEOTIDE SEQUENCE</scope>
    <source>
        <strain evidence="3">DSM 11080</strain>
    </source>
</reference>
<dbReference type="InterPro" id="IPR027385">
    <property type="entry name" value="Beta-barrel_OMP"/>
</dbReference>
<dbReference type="SUPFAM" id="SSF56935">
    <property type="entry name" value="Porins"/>
    <property type="match status" value="1"/>
</dbReference>
<dbReference type="Proteomes" id="UP001296776">
    <property type="component" value="Unassembled WGS sequence"/>
</dbReference>
<sequence length="405" mass="45347">MSAQDSPPRPIALSLRCRCAGVEPRPWVIAFSSLAVAVAAYGQQWEFEPTANLGLSYEDNIRLNSDQSESGFGATIRAAARARRSDEVSELDLSAALRHEEFADHSDLNNTAAIVNADWSYQRPRSEFQLDQTLSTQSTLTSEATTTGITDVNRQQFRLSIRPSWSYRVDEYSNLSLSATFEDVSYDDVEGTGLSNYRAGSVSLAAGRRLTERLVISLASLYGRFESQDEDNSTDNLVFQLGAEYDLSESLSISALAGLRQTESEFVDIFGRRITEESSGPAYSLSAQKRFGSGAALRALASRELRPSGGAEVLDTTRLRLRYSYPVDERLRLILSSQALRNRQVGELQRRRGRDYANARMGFSYQLRPSLSVNFDYRYRWQQYEDDASSVDANRFSVSLAWRGR</sequence>
<organism evidence="3 4">
    <name type="scientific">Halochromatium glycolicum</name>
    <dbReference type="NCBI Taxonomy" id="85075"/>
    <lineage>
        <taxon>Bacteria</taxon>
        <taxon>Pseudomonadati</taxon>
        <taxon>Pseudomonadota</taxon>
        <taxon>Gammaproteobacteria</taxon>
        <taxon>Chromatiales</taxon>
        <taxon>Chromatiaceae</taxon>
        <taxon>Halochromatium</taxon>
    </lineage>
</organism>
<protein>
    <recommendedName>
        <fullName evidence="2">Outer membrane protein beta-barrel domain-containing protein</fullName>
    </recommendedName>
</protein>
<keyword evidence="4" id="KW-1185">Reference proteome</keyword>
<name>A0AAJ0U6V8_9GAMM</name>
<comment type="caution">
    <text evidence="3">The sequence shown here is derived from an EMBL/GenBank/DDBJ whole genome shotgun (WGS) entry which is preliminary data.</text>
</comment>
<evidence type="ECO:0000259" key="2">
    <source>
        <dbReference type="Pfam" id="PF13505"/>
    </source>
</evidence>
<dbReference type="AlphaFoldDB" id="A0AAJ0U6V8"/>
<dbReference type="Pfam" id="PF13505">
    <property type="entry name" value="OMP_b-brl"/>
    <property type="match status" value="1"/>
</dbReference>
<evidence type="ECO:0000313" key="4">
    <source>
        <dbReference type="Proteomes" id="UP001296776"/>
    </source>
</evidence>
<evidence type="ECO:0000313" key="3">
    <source>
        <dbReference type="EMBL" id="MBK1706361.1"/>
    </source>
</evidence>
<keyword evidence="1" id="KW-0732">Signal</keyword>
<gene>
    <name evidence="3" type="ORF">CKO40_17855</name>
</gene>
<dbReference type="EMBL" id="NRSJ01000040">
    <property type="protein sequence ID" value="MBK1706361.1"/>
    <property type="molecule type" value="Genomic_DNA"/>
</dbReference>
<proteinExistence type="predicted"/>
<reference evidence="3" key="2">
    <citation type="journal article" date="2020" name="Microorganisms">
        <title>Osmotic Adaptation and Compatible Solute Biosynthesis of Phototrophic Bacteria as Revealed from Genome Analyses.</title>
        <authorList>
            <person name="Imhoff J.F."/>
            <person name="Rahn T."/>
            <person name="Kunzel S."/>
            <person name="Keller A."/>
            <person name="Neulinger S.C."/>
        </authorList>
    </citation>
    <scope>NUCLEOTIDE SEQUENCE</scope>
    <source>
        <strain evidence="3">DSM 11080</strain>
    </source>
</reference>
<dbReference type="RefSeq" id="WP_200347814.1">
    <property type="nucleotide sequence ID" value="NZ_NRSJ01000040.1"/>
</dbReference>